<protein>
    <submittedName>
        <fullName evidence="2">Uncharacterized protein</fullName>
    </submittedName>
</protein>
<reference evidence="2" key="1">
    <citation type="journal article" date="2016" name="Sci. Rep.">
        <title>Molecular characterization of firefly nuptial gifts: a multi-omics approach sheds light on postcopulatory sexual selection.</title>
        <authorList>
            <person name="Al-Wathiqui N."/>
            <person name="Fallon T.R."/>
            <person name="South A."/>
            <person name="Weng J.K."/>
            <person name="Lewis S.M."/>
        </authorList>
    </citation>
    <scope>NUCLEOTIDE SEQUENCE</scope>
</reference>
<organism evidence="2">
    <name type="scientific">Photinus pyralis</name>
    <name type="common">Common eastern firefly</name>
    <name type="synonym">Lampyris pyralis</name>
    <dbReference type="NCBI Taxonomy" id="7054"/>
    <lineage>
        <taxon>Eukaryota</taxon>
        <taxon>Metazoa</taxon>
        <taxon>Ecdysozoa</taxon>
        <taxon>Arthropoda</taxon>
        <taxon>Hexapoda</taxon>
        <taxon>Insecta</taxon>
        <taxon>Pterygota</taxon>
        <taxon>Neoptera</taxon>
        <taxon>Endopterygota</taxon>
        <taxon>Coleoptera</taxon>
        <taxon>Polyphaga</taxon>
        <taxon>Elateriformia</taxon>
        <taxon>Elateroidea</taxon>
        <taxon>Lampyridae</taxon>
        <taxon>Lampyrinae</taxon>
        <taxon>Photinus</taxon>
    </lineage>
</organism>
<name>A0A1Y1LU05_PHOPY</name>
<accession>A0A1Y1LU05</accession>
<dbReference type="AlphaFoldDB" id="A0A1Y1LU05"/>
<evidence type="ECO:0000313" key="2">
    <source>
        <dbReference type="EMBL" id="JAV74477.1"/>
    </source>
</evidence>
<proteinExistence type="predicted"/>
<dbReference type="EMBL" id="GEZM01052498">
    <property type="protein sequence ID" value="JAV74477.1"/>
    <property type="molecule type" value="Transcribed_RNA"/>
</dbReference>
<feature type="region of interest" description="Disordered" evidence="1">
    <location>
        <begin position="145"/>
        <end position="180"/>
    </location>
</feature>
<sequence>MDADDRSLSSGISIPQWMKNKMTENRFDLDQNTISPPSNDDSFLYIGYPQLAKKLQAAADTKPNVSNCTIDYDNHTAPCKQYIVNPGYVPSAVKNKPKDVKIKSNGTDDGFKGEGAACGSSVVRVAHQMVSGKYPINQTAMVDADPLRPKSFAPSRRRGSKSLPASPLTSPQTSPKGRRRLTVNKYFTGPFVDADSQPNSWILQGLLSKREMSMSVEQIPEESVKSDILKAISSLNVHETKPTSVSSAKKEFNAKPSEYREMNFWSPTTM</sequence>
<evidence type="ECO:0000256" key="1">
    <source>
        <dbReference type="SAM" id="MobiDB-lite"/>
    </source>
</evidence>